<accession>A0AAV7US53</accession>
<keyword evidence="3" id="KW-1185">Reference proteome</keyword>
<dbReference type="Proteomes" id="UP001066276">
    <property type="component" value="Chromosome 2_2"/>
</dbReference>
<reference evidence="2" key="1">
    <citation type="journal article" date="2022" name="bioRxiv">
        <title>Sequencing and chromosome-scale assembly of the giantPleurodeles waltlgenome.</title>
        <authorList>
            <person name="Brown T."/>
            <person name="Elewa A."/>
            <person name="Iarovenko S."/>
            <person name="Subramanian E."/>
            <person name="Araus A.J."/>
            <person name="Petzold A."/>
            <person name="Susuki M."/>
            <person name="Suzuki K.-i.T."/>
            <person name="Hayashi T."/>
            <person name="Toyoda A."/>
            <person name="Oliveira C."/>
            <person name="Osipova E."/>
            <person name="Leigh N.D."/>
            <person name="Simon A."/>
            <person name="Yun M.H."/>
        </authorList>
    </citation>
    <scope>NUCLEOTIDE SEQUENCE</scope>
    <source>
        <strain evidence="2">20211129_DDA</strain>
        <tissue evidence="2">Liver</tissue>
    </source>
</reference>
<comment type="caution">
    <text evidence="2">The sequence shown here is derived from an EMBL/GenBank/DDBJ whole genome shotgun (WGS) entry which is preliminary data.</text>
</comment>
<feature type="compositionally biased region" description="Low complexity" evidence="1">
    <location>
        <begin position="1"/>
        <end position="22"/>
    </location>
</feature>
<protein>
    <submittedName>
        <fullName evidence="2">Uncharacterized protein</fullName>
    </submittedName>
</protein>
<name>A0AAV7US53_PLEWA</name>
<dbReference type="EMBL" id="JANPWB010000004">
    <property type="protein sequence ID" value="KAJ1191890.1"/>
    <property type="molecule type" value="Genomic_DNA"/>
</dbReference>
<sequence>MTSSSPSLSRCRGGSGSRAGAPPLAPEAGTLLRGATRAEARRAREPSVCFSSALQHFSRKGWLYKYARQLMSIKAGKRRTLGEGGSELSVREAGCCNAAWALPCPVVLIRCPAAGPFIS</sequence>
<evidence type="ECO:0000313" key="3">
    <source>
        <dbReference type="Proteomes" id="UP001066276"/>
    </source>
</evidence>
<feature type="region of interest" description="Disordered" evidence="1">
    <location>
        <begin position="1"/>
        <end position="30"/>
    </location>
</feature>
<evidence type="ECO:0000313" key="2">
    <source>
        <dbReference type="EMBL" id="KAJ1191890.1"/>
    </source>
</evidence>
<gene>
    <name evidence="2" type="ORF">NDU88_001203</name>
</gene>
<evidence type="ECO:0000256" key="1">
    <source>
        <dbReference type="SAM" id="MobiDB-lite"/>
    </source>
</evidence>
<dbReference type="AlphaFoldDB" id="A0AAV7US53"/>
<proteinExistence type="predicted"/>
<organism evidence="2 3">
    <name type="scientific">Pleurodeles waltl</name>
    <name type="common">Iberian ribbed newt</name>
    <dbReference type="NCBI Taxonomy" id="8319"/>
    <lineage>
        <taxon>Eukaryota</taxon>
        <taxon>Metazoa</taxon>
        <taxon>Chordata</taxon>
        <taxon>Craniata</taxon>
        <taxon>Vertebrata</taxon>
        <taxon>Euteleostomi</taxon>
        <taxon>Amphibia</taxon>
        <taxon>Batrachia</taxon>
        <taxon>Caudata</taxon>
        <taxon>Salamandroidea</taxon>
        <taxon>Salamandridae</taxon>
        <taxon>Pleurodelinae</taxon>
        <taxon>Pleurodeles</taxon>
    </lineage>
</organism>